<keyword evidence="3" id="KW-1185">Reference proteome</keyword>
<comment type="caution">
    <text evidence="2">The sequence shown here is derived from an EMBL/GenBank/DDBJ whole genome shotgun (WGS) entry which is preliminary data.</text>
</comment>
<evidence type="ECO:0000313" key="3">
    <source>
        <dbReference type="Proteomes" id="UP000630149"/>
    </source>
</evidence>
<gene>
    <name evidence="2" type="ORF">GCM10007966_03730</name>
</gene>
<dbReference type="Proteomes" id="UP000630149">
    <property type="component" value="Unassembled WGS sequence"/>
</dbReference>
<dbReference type="EMBL" id="BMOB01000001">
    <property type="protein sequence ID" value="GGI78284.1"/>
    <property type="molecule type" value="Genomic_DNA"/>
</dbReference>
<feature type="compositionally biased region" description="Polar residues" evidence="1">
    <location>
        <begin position="45"/>
        <end position="61"/>
    </location>
</feature>
<reference evidence="2" key="1">
    <citation type="journal article" date="2014" name="Int. J. Syst. Evol. Microbiol.">
        <title>Complete genome sequence of Corynebacterium casei LMG S-19264T (=DSM 44701T), isolated from a smear-ripened cheese.</title>
        <authorList>
            <consortium name="US DOE Joint Genome Institute (JGI-PGF)"/>
            <person name="Walter F."/>
            <person name="Albersmeier A."/>
            <person name="Kalinowski J."/>
            <person name="Ruckert C."/>
        </authorList>
    </citation>
    <scope>NUCLEOTIDE SEQUENCE</scope>
    <source>
        <strain evidence="2">JCM 13919</strain>
    </source>
</reference>
<dbReference type="RefSeq" id="WP_131775604.1">
    <property type="nucleotide sequence ID" value="NZ_BMOB01000001.1"/>
</dbReference>
<evidence type="ECO:0000256" key="1">
    <source>
        <dbReference type="SAM" id="MobiDB-lite"/>
    </source>
</evidence>
<evidence type="ECO:0000313" key="2">
    <source>
        <dbReference type="EMBL" id="GGI78284.1"/>
    </source>
</evidence>
<name>A0A917JN17_9GAMM</name>
<organism evidence="2 3">
    <name type="scientific">Legionella impletisoli</name>
    <dbReference type="NCBI Taxonomy" id="343510"/>
    <lineage>
        <taxon>Bacteria</taxon>
        <taxon>Pseudomonadati</taxon>
        <taxon>Pseudomonadota</taxon>
        <taxon>Gammaproteobacteria</taxon>
        <taxon>Legionellales</taxon>
        <taxon>Legionellaceae</taxon>
        <taxon>Legionella</taxon>
    </lineage>
</organism>
<accession>A0A917JN17</accession>
<dbReference type="AlphaFoldDB" id="A0A917JN17"/>
<protein>
    <submittedName>
        <fullName evidence="2">Uncharacterized protein</fullName>
    </submittedName>
</protein>
<sequence length="71" mass="8323">MSNAIHFNREPTEIRHNRVRHHARSNAMTFFGDLTSERDDTSLIENEPSQQTSLESSSFDETTFRARRISR</sequence>
<feature type="region of interest" description="Disordered" evidence="1">
    <location>
        <begin position="45"/>
        <end position="71"/>
    </location>
</feature>
<proteinExistence type="predicted"/>
<reference evidence="2" key="2">
    <citation type="submission" date="2020-09" db="EMBL/GenBank/DDBJ databases">
        <authorList>
            <person name="Sun Q."/>
            <person name="Ohkuma M."/>
        </authorList>
    </citation>
    <scope>NUCLEOTIDE SEQUENCE</scope>
    <source>
        <strain evidence="2">JCM 13919</strain>
    </source>
</reference>